<dbReference type="EMBL" id="JAIWYP010000005">
    <property type="protein sequence ID" value="KAH3826265.1"/>
    <property type="molecule type" value="Genomic_DNA"/>
</dbReference>
<keyword evidence="1" id="KW-0472">Membrane</keyword>
<feature type="transmembrane region" description="Helical" evidence="1">
    <location>
        <begin position="249"/>
        <end position="271"/>
    </location>
</feature>
<dbReference type="Gene3D" id="2.30.180.10">
    <property type="entry name" value="FAS1 domain"/>
    <property type="match status" value="1"/>
</dbReference>
<evidence type="ECO:0000313" key="3">
    <source>
        <dbReference type="EMBL" id="KAH3826265.1"/>
    </source>
</evidence>
<evidence type="ECO:0000256" key="1">
    <source>
        <dbReference type="SAM" id="Phobius"/>
    </source>
</evidence>
<dbReference type="SMART" id="SM00554">
    <property type="entry name" value="FAS1"/>
    <property type="match status" value="1"/>
</dbReference>
<feature type="domain" description="FAS1" evidence="2">
    <location>
        <begin position="58"/>
        <end position="216"/>
    </location>
</feature>
<organism evidence="3 4">
    <name type="scientific">Dreissena polymorpha</name>
    <name type="common">Zebra mussel</name>
    <name type="synonym">Mytilus polymorpha</name>
    <dbReference type="NCBI Taxonomy" id="45954"/>
    <lineage>
        <taxon>Eukaryota</taxon>
        <taxon>Metazoa</taxon>
        <taxon>Spiralia</taxon>
        <taxon>Lophotrochozoa</taxon>
        <taxon>Mollusca</taxon>
        <taxon>Bivalvia</taxon>
        <taxon>Autobranchia</taxon>
        <taxon>Heteroconchia</taxon>
        <taxon>Euheterodonta</taxon>
        <taxon>Imparidentia</taxon>
        <taxon>Neoheterodontei</taxon>
        <taxon>Myida</taxon>
        <taxon>Dreissenoidea</taxon>
        <taxon>Dreissenidae</taxon>
        <taxon>Dreissena</taxon>
    </lineage>
</organism>
<dbReference type="SUPFAM" id="SSF82153">
    <property type="entry name" value="FAS1 domain"/>
    <property type="match status" value="1"/>
</dbReference>
<keyword evidence="1" id="KW-0812">Transmembrane</keyword>
<gene>
    <name evidence="3" type="ORF">DPMN_128161</name>
</gene>
<dbReference type="AlphaFoldDB" id="A0A9D4JVH5"/>
<dbReference type="Proteomes" id="UP000828390">
    <property type="component" value="Unassembled WGS sequence"/>
</dbReference>
<comment type="caution">
    <text evidence="3">The sequence shown here is derived from an EMBL/GenBank/DDBJ whole genome shotgun (WGS) entry which is preliminary data.</text>
</comment>
<dbReference type="PROSITE" id="PS50213">
    <property type="entry name" value="FAS1"/>
    <property type="match status" value="1"/>
</dbReference>
<keyword evidence="1" id="KW-1133">Transmembrane helix</keyword>
<protein>
    <recommendedName>
        <fullName evidence="2">FAS1 domain-containing protein</fullName>
    </recommendedName>
</protein>
<dbReference type="Pfam" id="PF02469">
    <property type="entry name" value="Fasciclin"/>
    <property type="match status" value="1"/>
</dbReference>
<name>A0A9D4JVH5_DREPO</name>
<reference evidence="3" key="1">
    <citation type="journal article" date="2019" name="bioRxiv">
        <title>The Genome of the Zebra Mussel, Dreissena polymorpha: A Resource for Invasive Species Research.</title>
        <authorList>
            <person name="McCartney M.A."/>
            <person name="Auch B."/>
            <person name="Kono T."/>
            <person name="Mallez S."/>
            <person name="Zhang Y."/>
            <person name="Obille A."/>
            <person name="Becker A."/>
            <person name="Abrahante J.E."/>
            <person name="Garbe J."/>
            <person name="Badalamenti J.P."/>
            <person name="Herman A."/>
            <person name="Mangelson H."/>
            <person name="Liachko I."/>
            <person name="Sullivan S."/>
            <person name="Sone E.D."/>
            <person name="Koren S."/>
            <person name="Silverstein K.A.T."/>
            <person name="Beckman K.B."/>
            <person name="Gohl D.M."/>
        </authorList>
    </citation>
    <scope>NUCLEOTIDE SEQUENCE</scope>
    <source>
        <strain evidence="3">Duluth1</strain>
        <tissue evidence="3">Whole animal</tissue>
    </source>
</reference>
<keyword evidence="4" id="KW-1185">Reference proteome</keyword>
<sequence>MDAMFGGSRVFYTENRYNTTFTFIHLDPTNSTEITSVDIGYTNLRRSFDLVRDGIACSNGIIYVMDGFLNFPLNDAHFELTHQPDISLGSDQLLKLIPSDSGIDLTSLKTMHTVFVPSDSSLDPQHLSRPELEYINANLTKDAKMAIVRRHIVPNQKVDYDSIIDGSFGAYAGSINITVIARTDGFYLRWDDIEAKIVKPNILAINAIIHVVDRFLMTSPYQTTTLPPTTTQKPVSSGHTIHGSVHPHYALFIIYFAYFICFVFSQVVKYLNVCR</sequence>
<proteinExistence type="predicted"/>
<evidence type="ECO:0000259" key="2">
    <source>
        <dbReference type="PROSITE" id="PS50213"/>
    </source>
</evidence>
<dbReference type="OrthoDB" id="7700931at2759"/>
<dbReference type="InterPro" id="IPR036378">
    <property type="entry name" value="FAS1_dom_sf"/>
</dbReference>
<dbReference type="InterPro" id="IPR000782">
    <property type="entry name" value="FAS1_domain"/>
</dbReference>
<evidence type="ECO:0000313" key="4">
    <source>
        <dbReference type="Proteomes" id="UP000828390"/>
    </source>
</evidence>
<reference evidence="3" key="2">
    <citation type="submission" date="2020-11" db="EMBL/GenBank/DDBJ databases">
        <authorList>
            <person name="McCartney M.A."/>
            <person name="Auch B."/>
            <person name="Kono T."/>
            <person name="Mallez S."/>
            <person name="Becker A."/>
            <person name="Gohl D.M."/>
            <person name="Silverstein K.A.T."/>
            <person name="Koren S."/>
            <person name="Bechman K.B."/>
            <person name="Herman A."/>
            <person name="Abrahante J.E."/>
            <person name="Garbe J."/>
        </authorList>
    </citation>
    <scope>NUCLEOTIDE SEQUENCE</scope>
    <source>
        <strain evidence="3">Duluth1</strain>
        <tissue evidence="3">Whole animal</tissue>
    </source>
</reference>
<accession>A0A9D4JVH5</accession>